<dbReference type="InterPro" id="IPR011042">
    <property type="entry name" value="6-blade_b-propeller_TolB-like"/>
</dbReference>
<evidence type="ECO:0000313" key="1">
    <source>
        <dbReference type="EMBL" id="QIP16971.1"/>
    </source>
</evidence>
<dbReference type="Proteomes" id="UP000501802">
    <property type="component" value="Chromosome"/>
</dbReference>
<gene>
    <name evidence="1" type="ORF">G8759_32210</name>
</gene>
<organism evidence="1 2">
    <name type="scientific">Spirosoma aureum</name>
    <dbReference type="NCBI Taxonomy" id="2692134"/>
    <lineage>
        <taxon>Bacteria</taxon>
        <taxon>Pseudomonadati</taxon>
        <taxon>Bacteroidota</taxon>
        <taxon>Cytophagia</taxon>
        <taxon>Cytophagales</taxon>
        <taxon>Cytophagaceae</taxon>
        <taxon>Spirosoma</taxon>
    </lineage>
</organism>
<dbReference type="RefSeq" id="WP_167217366.1">
    <property type="nucleotide sequence ID" value="NZ_CP050063.1"/>
</dbReference>
<sequence length="722" mass="81586">MRQRQYTAAYSAFLLAKSLGASGMSDKMQNAQQKNSKQLQDNAVQLRANSARLAFQAGLQQAKNIADTNLTQSLRLLEFLRNTYDSTSRNEAAVLRIISEVVANSEQGLYQTNGTRRLSSNEIASEKDTVRSDALPQKLQQQVDSVFRQLSVPPYQPIKGFLAPLPIGEKESRGYHFIAAHHLLFTYYTYFYYDANSKEKRDSSNSVILWRTDGDHLIPIHTFINQFDNLPRLSSDGQILALQLKLNKGGATIKIDSIYQVTDTELIGLKGFIGQGSIWFSPDNHYIVIHGGDRKGLNIIWRKVNSDLYYMLSISGSSLSTRFAGEQITMDILNEANTYTATSLTIDLKTQQLILPPACHYRTKATNVFFVGDNYLMVQHLADKPHIVLYSIQDWWLAQCETIFWGDFRTGSMTSNGRYVVLRPRDSAKPAELWESDRFGHFNRVSGLSESFENAIFSPDSRMALFSDKKRSGQLRMLDSTGFRVIHTFTERFRAIDCQFSPNSKWLFVDFFGSAIDSLWQVRSKGLGPAKETISFESTITARFHPNSQQLVTLTGENNMIKYYKLGADGLVSNLYGPTQLPAANTLYIVDDQIFYSSTDTYSTNRAQQDQDGTPIMNKLSKGALESPVYDDGETLFFVVYSELSRQRTLVGYDKILQETVLSRAVNGAFDLTMTDDKNIRLADPTGLYTIIPPRKILRLLQSGKVAPLTDELRRKFEPIQP</sequence>
<dbReference type="Gene3D" id="2.120.10.30">
    <property type="entry name" value="TolB, C-terminal domain"/>
    <property type="match status" value="1"/>
</dbReference>
<reference evidence="1 2" key="1">
    <citation type="submission" date="2020-03" db="EMBL/GenBank/DDBJ databases">
        <authorList>
            <person name="Kim M.K."/>
        </authorList>
    </citation>
    <scope>NUCLEOTIDE SEQUENCE [LARGE SCALE GENOMIC DNA]</scope>
    <source>
        <strain evidence="1 2">BT328</strain>
    </source>
</reference>
<dbReference type="SUPFAM" id="SSF82171">
    <property type="entry name" value="DPP6 N-terminal domain-like"/>
    <property type="match status" value="1"/>
</dbReference>
<evidence type="ECO:0000313" key="2">
    <source>
        <dbReference type="Proteomes" id="UP000501802"/>
    </source>
</evidence>
<accession>A0A6G9AWV8</accession>
<name>A0A6G9AWV8_9BACT</name>
<keyword evidence="2" id="KW-1185">Reference proteome</keyword>
<dbReference type="EMBL" id="CP050063">
    <property type="protein sequence ID" value="QIP16971.1"/>
    <property type="molecule type" value="Genomic_DNA"/>
</dbReference>
<dbReference type="AlphaFoldDB" id="A0A6G9AWV8"/>
<proteinExistence type="predicted"/>
<dbReference type="KEGG" id="spib:G8759_32210"/>
<protein>
    <submittedName>
        <fullName evidence="1">WD40 repeat domain-containing protein</fullName>
    </submittedName>
</protein>